<dbReference type="InterPro" id="IPR000719">
    <property type="entry name" value="Prot_kinase_dom"/>
</dbReference>
<sequence>MKFREKYTGFCAAAAGIMISCVDFYFWLQRRHGEGLFKWSFLTSKSSLELSSVVDPEQSNSFACIHVFTYEELEEATNNFNSDRELGDGGLGTVYYNRLHGERAKPGALSWDIRLEIAIETANALRYLHASDAIHRDVKTNNILLNNDFCVKCYQLTSKSDVFSFRVILLKLISSKTAVDIMRHRHEINLWNTAINRIQNSALHELVDPSLGFKTNNKVRKTISGVTEVVFRCLQNEKDMRPTMAQVLEALMGARNEDYKEKAEEMSMFPAEEEGGLLKSLPLPSRFCGVTMCYQWRFFYNYNTKFLIFHI</sequence>
<dbReference type="EMBL" id="VEPZ02000697">
    <property type="protein sequence ID" value="KAE8720627.1"/>
    <property type="molecule type" value="Genomic_DNA"/>
</dbReference>
<keyword evidence="2" id="KW-0067">ATP-binding</keyword>
<dbReference type="PANTHER" id="PTHR46008:SF20">
    <property type="entry name" value="PROTEIN KINASE DOMAIN-CONTAINING PROTEIN"/>
    <property type="match status" value="1"/>
</dbReference>
<organism evidence="5 6">
    <name type="scientific">Hibiscus syriacus</name>
    <name type="common">Rose of Sharon</name>
    <dbReference type="NCBI Taxonomy" id="106335"/>
    <lineage>
        <taxon>Eukaryota</taxon>
        <taxon>Viridiplantae</taxon>
        <taxon>Streptophyta</taxon>
        <taxon>Embryophyta</taxon>
        <taxon>Tracheophyta</taxon>
        <taxon>Spermatophyta</taxon>
        <taxon>Magnoliopsida</taxon>
        <taxon>eudicotyledons</taxon>
        <taxon>Gunneridae</taxon>
        <taxon>Pentapetalae</taxon>
        <taxon>rosids</taxon>
        <taxon>malvids</taxon>
        <taxon>Malvales</taxon>
        <taxon>Malvaceae</taxon>
        <taxon>Malvoideae</taxon>
        <taxon>Hibiscus</taxon>
    </lineage>
</organism>
<dbReference type="GO" id="GO:0005524">
    <property type="term" value="F:ATP binding"/>
    <property type="evidence" value="ECO:0007669"/>
    <property type="project" value="UniProtKB-KW"/>
</dbReference>
<evidence type="ECO:0000313" key="5">
    <source>
        <dbReference type="EMBL" id="KAE8720627.1"/>
    </source>
</evidence>
<keyword evidence="3" id="KW-0812">Transmembrane</keyword>
<dbReference type="PROSITE" id="PS51257">
    <property type="entry name" value="PROKAR_LIPOPROTEIN"/>
    <property type="match status" value="1"/>
</dbReference>
<accession>A0A6A3BXE2</accession>
<dbReference type="Pfam" id="PF07714">
    <property type="entry name" value="PK_Tyr_Ser-Thr"/>
    <property type="match status" value="1"/>
</dbReference>
<dbReference type="SUPFAM" id="SSF56112">
    <property type="entry name" value="Protein kinase-like (PK-like)"/>
    <property type="match status" value="1"/>
</dbReference>
<keyword evidence="1" id="KW-0547">Nucleotide-binding</keyword>
<dbReference type="GO" id="GO:0004672">
    <property type="term" value="F:protein kinase activity"/>
    <property type="evidence" value="ECO:0007669"/>
    <property type="project" value="InterPro"/>
</dbReference>
<dbReference type="InterPro" id="IPR001245">
    <property type="entry name" value="Ser-Thr/Tyr_kinase_cat_dom"/>
</dbReference>
<evidence type="ECO:0000256" key="3">
    <source>
        <dbReference type="SAM" id="Phobius"/>
    </source>
</evidence>
<name>A0A6A3BXE2_HIBSY</name>
<dbReference type="InterPro" id="IPR011009">
    <property type="entry name" value="Kinase-like_dom_sf"/>
</dbReference>
<protein>
    <recommendedName>
        <fullName evidence="4">Protein kinase domain-containing protein</fullName>
    </recommendedName>
</protein>
<evidence type="ECO:0000256" key="1">
    <source>
        <dbReference type="ARBA" id="ARBA00022741"/>
    </source>
</evidence>
<dbReference type="SMART" id="SM00220">
    <property type="entry name" value="S_TKc"/>
    <property type="match status" value="1"/>
</dbReference>
<dbReference type="Gene3D" id="3.30.200.20">
    <property type="entry name" value="Phosphorylase Kinase, domain 1"/>
    <property type="match status" value="1"/>
</dbReference>
<keyword evidence="6" id="KW-1185">Reference proteome</keyword>
<feature type="transmembrane region" description="Helical" evidence="3">
    <location>
        <begin position="7"/>
        <end position="28"/>
    </location>
</feature>
<evidence type="ECO:0000256" key="2">
    <source>
        <dbReference type="ARBA" id="ARBA00022840"/>
    </source>
</evidence>
<keyword evidence="3" id="KW-1133">Transmembrane helix</keyword>
<evidence type="ECO:0000313" key="6">
    <source>
        <dbReference type="Proteomes" id="UP000436088"/>
    </source>
</evidence>
<dbReference type="Proteomes" id="UP000436088">
    <property type="component" value="Unassembled WGS sequence"/>
</dbReference>
<keyword evidence="3" id="KW-0472">Membrane</keyword>
<gene>
    <name evidence="5" type="ORF">F3Y22_tig00018827pilonHSYRG00046</name>
</gene>
<dbReference type="AlphaFoldDB" id="A0A6A3BXE2"/>
<proteinExistence type="predicted"/>
<dbReference type="Gene3D" id="1.10.510.10">
    <property type="entry name" value="Transferase(Phosphotransferase) domain 1"/>
    <property type="match status" value="2"/>
</dbReference>
<reference evidence="5" key="1">
    <citation type="submission" date="2019-09" db="EMBL/GenBank/DDBJ databases">
        <title>Draft genome information of white flower Hibiscus syriacus.</title>
        <authorList>
            <person name="Kim Y.-M."/>
        </authorList>
    </citation>
    <scope>NUCLEOTIDE SEQUENCE [LARGE SCALE GENOMIC DNA]</scope>
    <source>
        <strain evidence="5">YM2019G1</strain>
    </source>
</reference>
<comment type="caution">
    <text evidence="5">The sequence shown here is derived from an EMBL/GenBank/DDBJ whole genome shotgun (WGS) entry which is preliminary data.</text>
</comment>
<feature type="domain" description="Protein kinase" evidence="4">
    <location>
        <begin position="80"/>
        <end position="252"/>
    </location>
</feature>
<dbReference type="PANTHER" id="PTHR46008">
    <property type="entry name" value="LEAF RUST 10 DISEASE-RESISTANCE LOCUS RECEPTOR-LIKE PROTEIN KINASE-LIKE 1.4"/>
    <property type="match status" value="1"/>
</dbReference>
<evidence type="ECO:0000259" key="4">
    <source>
        <dbReference type="SMART" id="SM00220"/>
    </source>
</evidence>